<dbReference type="Gene3D" id="3.30.9.10">
    <property type="entry name" value="D-Amino Acid Oxidase, subunit A, domain 2"/>
    <property type="match status" value="2"/>
</dbReference>
<evidence type="ECO:0000256" key="1">
    <source>
        <dbReference type="ARBA" id="ARBA00009410"/>
    </source>
</evidence>
<dbReference type="AlphaFoldDB" id="A0A316C3A1"/>
<evidence type="ECO:0000313" key="4">
    <source>
        <dbReference type="EMBL" id="PWJ84141.1"/>
    </source>
</evidence>
<dbReference type="RefSeq" id="WP_109612906.1">
    <property type="nucleotide sequence ID" value="NZ_QGGG01000006.1"/>
</dbReference>
<dbReference type="InterPro" id="IPR006076">
    <property type="entry name" value="FAD-dep_OxRdtase"/>
</dbReference>
<evidence type="ECO:0000313" key="5">
    <source>
        <dbReference type="Proteomes" id="UP000245396"/>
    </source>
</evidence>
<sequence length="442" mass="47532">MGPQVDPVPEDDSRPDSADVVIIGGGIIGVSAALFLAKSGVSVALCEKGYIAGEQSSRNWGWCRRMGRDPRELPLIVEALKLWPQMEELTGTDVGFRRSGILYLCENDADIAHQENWLKIAGDHALDTHIIDGAALSALMPGATRSYRAALYTPSDGRAEPQKAAPAIARAARRAGAHILANCAVREIETTGGRISGVVTEKGAIRTGTVIIAGGAWSSHLCGSLGIRLPQLVVRASVMRTGPVEGGPDNAAWGRNLAYRKRLDGGYTIADGMLNYHHIVPGSFRYLSDFLPMLMQDWRMVRLRAGMDFFTGPFGLKPSTDPDQTVYEQHRTLDPMPATARLDEVHRKMEEVFPLLKGAPVLQRWAGFIDTTPDAVPVISPVQSLPGLVIATGFSGHGFGIGPAAGRLAANLATGDSPIVDPKPFRYERFIDGTKPRPTTGV</sequence>
<organism evidence="4 5">
    <name type="scientific">Pseudaminobacter salicylatoxidans</name>
    <dbReference type="NCBI Taxonomy" id="93369"/>
    <lineage>
        <taxon>Bacteria</taxon>
        <taxon>Pseudomonadati</taxon>
        <taxon>Pseudomonadota</taxon>
        <taxon>Alphaproteobacteria</taxon>
        <taxon>Hyphomicrobiales</taxon>
        <taxon>Phyllobacteriaceae</taxon>
        <taxon>Pseudaminobacter</taxon>
    </lineage>
</organism>
<accession>A0A316C3A1</accession>
<name>A0A316C3A1_PSESE</name>
<feature type="domain" description="FAD dependent oxidoreductase" evidence="3">
    <location>
        <begin position="19"/>
        <end position="412"/>
    </location>
</feature>
<comment type="caution">
    <text evidence="4">The sequence shown here is derived from an EMBL/GenBank/DDBJ whole genome shotgun (WGS) entry which is preliminary data.</text>
</comment>
<dbReference type="PANTHER" id="PTHR13847:SF280">
    <property type="entry name" value="D-AMINO ACID DEHYDROGENASE"/>
    <property type="match status" value="1"/>
</dbReference>
<dbReference type="Pfam" id="PF01266">
    <property type="entry name" value="DAO"/>
    <property type="match status" value="1"/>
</dbReference>
<evidence type="ECO:0000259" key="3">
    <source>
        <dbReference type="Pfam" id="PF01266"/>
    </source>
</evidence>
<keyword evidence="5" id="KW-1185">Reference proteome</keyword>
<proteinExistence type="inferred from homology"/>
<dbReference type="GO" id="GO:0005737">
    <property type="term" value="C:cytoplasm"/>
    <property type="evidence" value="ECO:0007669"/>
    <property type="project" value="TreeGrafter"/>
</dbReference>
<keyword evidence="2" id="KW-0560">Oxidoreductase</keyword>
<dbReference type="EMBL" id="QGGG01000006">
    <property type="protein sequence ID" value="PWJ84141.1"/>
    <property type="molecule type" value="Genomic_DNA"/>
</dbReference>
<evidence type="ECO:0000256" key="2">
    <source>
        <dbReference type="ARBA" id="ARBA00023002"/>
    </source>
</evidence>
<dbReference type="GO" id="GO:0055130">
    <property type="term" value="P:D-alanine catabolic process"/>
    <property type="evidence" value="ECO:0007669"/>
    <property type="project" value="TreeGrafter"/>
</dbReference>
<gene>
    <name evidence="4" type="ORF">C7441_10655</name>
</gene>
<dbReference type="GO" id="GO:0005886">
    <property type="term" value="C:plasma membrane"/>
    <property type="evidence" value="ECO:0007669"/>
    <property type="project" value="TreeGrafter"/>
</dbReference>
<dbReference type="PANTHER" id="PTHR13847">
    <property type="entry name" value="SARCOSINE DEHYDROGENASE-RELATED"/>
    <property type="match status" value="1"/>
</dbReference>
<reference evidence="4 5" key="1">
    <citation type="submission" date="2018-05" db="EMBL/GenBank/DDBJ databases">
        <title>Genomic Encyclopedia of Type Strains, Phase IV (KMG-IV): sequencing the most valuable type-strain genomes for metagenomic binning, comparative biology and taxonomic classification.</title>
        <authorList>
            <person name="Goeker M."/>
        </authorList>
    </citation>
    <scope>NUCLEOTIDE SEQUENCE [LARGE SCALE GENOMIC DNA]</scope>
    <source>
        <strain evidence="4 5">DSM 6986</strain>
    </source>
</reference>
<dbReference type="GO" id="GO:0008718">
    <property type="term" value="F:D-amino-acid dehydrogenase activity"/>
    <property type="evidence" value="ECO:0007669"/>
    <property type="project" value="TreeGrafter"/>
</dbReference>
<dbReference type="InterPro" id="IPR036188">
    <property type="entry name" value="FAD/NAD-bd_sf"/>
</dbReference>
<dbReference type="SUPFAM" id="SSF51905">
    <property type="entry name" value="FAD/NAD(P)-binding domain"/>
    <property type="match status" value="1"/>
</dbReference>
<comment type="similarity">
    <text evidence="1">Belongs to the DadA oxidoreductase family.</text>
</comment>
<protein>
    <submittedName>
        <fullName evidence="4">Glycine/D-amino acid oxidase-like deaminating enzyme</fullName>
    </submittedName>
</protein>
<dbReference type="OrthoDB" id="9787190at2"/>
<dbReference type="Proteomes" id="UP000245396">
    <property type="component" value="Unassembled WGS sequence"/>
</dbReference>
<dbReference type="Gene3D" id="3.50.50.60">
    <property type="entry name" value="FAD/NAD(P)-binding domain"/>
    <property type="match status" value="2"/>
</dbReference>
<dbReference type="STRING" id="1192868.GCA_000304395_03194"/>